<dbReference type="InParanoid" id="A0A2K1IDA4"/>
<dbReference type="Gramene" id="Pp3c25_450V3.2">
    <property type="protein sequence ID" value="PAC:32980526.CDS.1"/>
    <property type="gene ID" value="Pp3c25_450"/>
</dbReference>
<name>A0A2K1IDA4_PHYPA</name>
<proteinExistence type="predicted"/>
<keyword evidence="5" id="KW-1185">Reference proteome</keyword>
<feature type="region of interest" description="Disordered" evidence="1">
    <location>
        <begin position="1"/>
        <end position="66"/>
    </location>
</feature>
<reference evidence="3 5" key="2">
    <citation type="journal article" date="2018" name="Plant J.">
        <title>The Physcomitrella patens chromosome-scale assembly reveals moss genome structure and evolution.</title>
        <authorList>
            <person name="Lang D."/>
            <person name="Ullrich K.K."/>
            <person name="Murat F."/>
            <person name="Fuchs J."/>
            <person name="Jenkins J."/>
            <person name="Haas F.B."/>
            <person name="Piednoel M."/>
            <person name="Gundlach H."/>
            <person name="Van Bel M."/>
            <person name="Meyberg R."/>
            <person name="Vives C."/>
            <person name="Morata J."/>
            <person name="Symeonidi A."/>
            <person name="Hiss M."/>
            <person name="Muchero W."/>
            <person name="Kamisugi Y."/>
            <person name="Saleh O."/>
            <person name="Blanc G."/>
            <person name="Decker E.L."/>
            <person name="van Gessel N."/>
            <person name="Grimwood J."/>
            <person name="Hayes R.D."/>
            <person name="Graham S.W."/>
            <person name="Gunter L.E."/>
            <person name="McDaniel S.F."/>
            <person name="Hoernstein S.N.W."/>
            <person name="Larsson A."/>
            <person name="Li F.W."/>
            <person name="Perroud P.F."/>
            <person name="Phillips J."/>
            <person name="Ranjan P."/>
            <person name="Rokshar D.S."/>
            <person name="Rothfels C.J."/>
            <person name="Schneider L."/>
            <person name="Shu S."/>
            <person name="Stevenson D.W."/>
            <person name="Thummler F."/>
            <person name="Tillich M."/>
            <person name="Villarreal Aguilar J.C."/>
            <person name="Widiez T."/>
            <person name="Wong G.K."/>
            <person name="Wymore A."/>
            <person name="Zhang Y."/>
            <person name="Zimmer A.D."/>
            <person name="Quatrano R.S."/>
            <person name="Mayer K.F.X."/>
            <person name="Goodstein D."/>
            <person name="Casacuberta J.M."/>
            <person name="Vandepoele K."/>
            <person name="Reski R."/>
            <person name="Cuming A.C."/>
            <person name="Tuskan G.A."/>
            <person name="Maumus F."/>
            <person name="Salse J."/>
            <person name="Schmutz J."/>
            <person name="Rensing S.A."/>
        </authorList>
    </citation>
    <scope>NUCLEOTIDE SEQUENCE [LARGE SCALE GENOMIC DNA]</scope>
    <source>
        <strain evidence="4 5">cv. Gransden 2004</strain>
    </source>
</reference>
<evidence type="ECO:0000313" key="4">
    <source>
        <dbReference type="EnsemblPlants" id="PAC:32980525.CDS.1"/>
    </source>
</evidence>
<dbReference type="PANTHER" id="PTHR37223:SF1">
    <property type="entry name" value="OS08G0528601 PROTEIN"/>
    <property type="match status" value="1"/>
</dbReference>
<evidence type="ECO:0000256" key="2">
    <source>
        <dbReference type="SAM" id="Phobius"/>
    </source>
</evidence>
<dbReference type="EnsemblPlants" id="Pp3c25_450V3.1">
    <property type="protein sequence ID" value="PAC:32980525.CDS.1"/>
    <property type="gene ID" value="Pp3c25_450"/>
</dbReference>
<gene>
    <name evidence="3" type="ORF">PHYPA_029399</name>
</gene>
<keyword evidence="2" id="KW-1133">Transmembrane helix</keyword>
<dbReference type="EMBL" id="ABEU02000025">
    <property type="protein sequence ID" value="PNR27247.1"/>
    <property type="molecule type" value="Genomic_DNA"/>
</dbReference>
<reference evidence="3 5" key="1">
    <citation type="journal article" date="2008" name="Science">
        <title>The Physcomitrella genome reveals evolutionary insights into the conquest of land by plants.</title>
        <authorList>
            <person name="Rensing S."/>
            <person name="Lang D."/>
            <person name="Zimmer A."/>
            <person name="Terry A."/>
            <person name="Salamov A."/>
            <person name="Shapiro H."/>
            <person name="Nishiyama T."/>
            <person name="Perroud P.-F."/>
            <person name="Lindquist E."/>
            <person name="Kamisugi Y."/>
            <person name="Tanahashi T."/>
            <person name="Sakakibara K."/>
            <person name="Fujita T."/>
            <person name="Oishi K."/>
            <person name="Shin-I T."/>
            <person name="Kuroki Y."/>
            <person name="Toyoda A."/>
            <person name="Suzuki Y."/>
            <person name="Hashimoto A."/>
            <person name="Yamaguchi K."/>
            <person name="Sugano A."/>
            <person name="Kohara Y."/>
            <person name="Fujiyama A."/>
            <person name="Anterola A."/>
            <person name="Aoki S."/>
            <person name="Ashton N."/>
            <person name="Barbazuk W.B."/>
            <person name="Barker E."/>
            <person name="Bennetzen J."/>
            <person name="Bezanilla M."/>
            <person name="Blankenship R."/>
            <person name="Cho S.H."/>
            <person name="Dutcher S."/>
            <person name="Estelle M."/>
            <person name="Fawcett J.A."/>
            <person name="Gundlach H."/>
            <person name="Hanada K."/>
            <person name="Heyl A."/>
            <person name="Hicks K.A."/>
            <person name="Hugh J."/>
            <person name="Lohr M."/>
            <person name="Mayer K."/>
            <person name="Melkozernov A."/>
            <person name="Murata T."/>
            <person name="Nelson D."/>
            <person name="Pils B."/>
            <person name="Prigge M."/>
            <person name="Reiss B."/>
            <person name="Renner T."/>
            <person name="Rombauts S."/>
            <person name="Rushton P."/>
            <person name="Sanderfoot A."/>
            <person name="Schween G."/>
            <person name="Shiu S.-H."/>
            <person name="Stueber K."/>
            <person name="Theodoulou F.L."/>
            <person name="Tu H."/>
            <person name="Van de Peer Y."/>
            <person name="Verrier P.J."/>
            <person name="Waters E."/>
            <person name="Wood A."/>
            <person name="Yang L."/>
            <person name="Cove D."/>
            <person name="Cuming A."/>
            <person name="Hasebe M."/>
            <person name="Lucas S."/>
            <person name="Mishler D.B."/>
            <person name="Reski R."/>
            <person name="Grigoriev I."/>
            <person name="Quatrano R.S."/>
            <person name="Boore J.L."/>
        </authorList>
    </citation>
    <scope>NUCLEOTIDE SEQUENCE [LARGE SCALE GENOMIC DNA]</scope>
    <source>
        <strain evidence="4 5">cv. Gransden 2004</strain>
    </source>
</reference>
<accession>A0A2K1IDA4</accession>
<feature type="transmembrane region" description="Helical" evidence="2">
    <location>
        <begin position="89"/>
        <end position="109"/>
    </location>
</feature>
<evidence type="ECO:0000313" key="3">
    <source>
        <dbReference type="EMBL" id="PNR27247.1"/>
    </source>
</evidence>
<keyword evidence="2" id="KW-0472">Membrane</keyword>
<keyword evidence="2" id="KW-0812">Transmembrane</keyword>
<feature type="compositionally biased region" description="Basic and acidic residues" evidence="1">
    <location>
        <begin position="1"/>
        <end position="30"/>
    </location>
</feature>
<protein>
    <submittedName>
        <fullName evidence="3 4">Uncharacterized protein</fullName>
    </submittedName>
</protein>
<organism evidence="3">
    <name type="scientific">Physcomitrium patens</name>
    <name type="common">Spreading-leaved earth moss</name>
    <name type="synonym">Physcomitrella patens</name>
    <dbReference type="NCBI Taxonomy" id="3218"/>
    <lineage>
        <taxon>Eukaryota</taxon>
        <taxon>Viridiplantae</taxon>
        <taxon>Streptophyta</taxon>
        <taxon>Embryophyta</taxon>
        <taxon>Bryophyta</taxon>
        <taxon>Bryophytina</taxon>
        <taxon>Bryopsida</taxon>
        <taxon>Funariidae</taxon>
        <taxon>Funariales</taxon>
        <taxon>Funariaceae</taxon>
        <taxon>Physcomitrium</taxon>
    </lineage>
</organism>
<dbReference type="Gramene" id="Pp3c25_450V3.1">
    <property type="protein sequence ID" value="PAC:32980525.CDS.1"/>
    <property type="gene ID" value="Pp3c25_450"/>
</dbReference>
<dbReference type="PANTHER" id="PTHR37223">
    <property type="entry name" value="OS08G0528601 PROTEIN"/>
    <property type="match status" value="1"/>
</dbReference>
<dbReference type="AlphaFoldDB" id="A0A2K1IDA4"/>
<evidence type="ECO:0000313" key="5">
    <source>
        <dbReference type="Proteomes" id="UP000006727"/>
    </source>
</evidence>
<feature type="compositionally biased region" description="Basic residues" evidence="1">
    <location>
        <begin position="51"/>
        <end position="62"/>
    </location>
</feature>
<reference evidence="4" key="3">
    <citation type="submission" date="2020-12" db="UniProtKB">
        <authorList>
            <consortium name="EnsemblPlants"/>
        </authorList>
    </citation>
    <scope>IDENTIFICATION</scope>
</reference>
<sequence>MYVRERSGSLRGGETEHNGLRLREREREEESSSSGGGGESDSGERVELRRRLTRGGPMHRRQPAAESPSLFTRAVGSVIHLVRVAEFEILFVSLFVFAVLLLKDLVRFLHHFNLIDRSRCDSVRVFNASSRFRVSSYRHLALLRAIVD</sequence>
<evidence type="ECO:0000256" key="1">
    <source>
        <dbReference type="SAM" id="MobiDB-lite"/>
    </source>
</evidence>
<dbReference type="Proteomes" id="UP000006727">
    <property type="component" value="Chromosome 25"/>
</dbReference>
<dbReference type="EnsemblPlants" id="Pp3c25_450V3.2">
    <property type="protein sequence ID" value="PAC:32980526.CDS.1"/>
    <property type="gene ID" value="Pp3c25_450"/>
</dbReference>